<dbReference type="InterPro" id="IPR003265">
    <property type="entry name" value="HhH-GPD_domain"/>
</dbReference>
<dbReference type="InterPro" id="IPR011257">
    <property type="entry name" value="DNA_glycosylase"/>
</dbReference>
<gene>
    <name evidence="8" type="ORF">ACFQHR_17950</name>
</gene>
<comment type="similarity">
    <text evidence="2">Belongs to the alkylbase DNA glycosidase AlkA family.</text>
</comment>
<name>A0ABW2DS64_9BACT</name>
<evidence type="ECO:0000259" key="6">
    <source>
        <dbReference type="SMART" id="SM00278"/>
    </source>
</evidence>
<evidence type="ECO:0000256" key="1">
    <source>
        <dbReference type="ARBA" id="ARBA00000086"/>
    </source>
</evidence>
<dbReference type="PANTHER" id="PTHR43003">
    <property type="entry name" value="DNA-3-METHYLADENINE GLYCOSYLASE"/>
    <property type="match status" value="1"/>
</dbReference>
<dbReference type="Gene3D" id="1.10.1670.40">
    <property type="match status" value="1"/>
</dbReference>
<dbReference type="RefSeq" id="WP_066621293.1">
    <property type="nucleotide sequence ID" value="NZ_JBHSYQ010000016.1"/>
</dbReference>
<keyword evidence="4" id="KW-0227">DNA damage</keyword>
<accession>A0ABW2DS64</accession>
<dbReference type="Proteomes" id="UP001596405">
    <property type="component" value="Unassembled WGS sequence"/>
</dbReference>
<protein>
    <recommendedName>
        <fullName evidence="3">DNA-3-methyladenine glycosylase II</fullName>
        <ecNumber evidence="3">3.2.2.21</ecNumber>
    </recommendedName>
</protein>
<dbReference type="EMBL" id="JBHSYQ010000016">
    <property type="protein sequence ID" value="MFC6999524.1"/>
    <property type="molecule type" value="Genomic_DNA"/>
</dbReference>
<comment type="caution">
    <text evidence="8">The sequence shown here is derived from an EMBL/GenBank/DDBJ whole genome shotgun (WGS) entry which is preliminary data.</text>
</comment>
<dbReference type="Pfam" id="PF00730">
    <property type="entry name" value="HhH-GPD"/>
    <property type="match status" value="1"/>
</dbReference>
<comment type="catalytic activity">
    <reaction evidence="1">
        <text>Hydrolysis of alkylated DNA, releasing 3-methyladenine, 3-methylguanine, 7-methylguanine and 7-methyladenine.</text>
        <dbReference type="EC" id="3.2.2.21"/>
    </reaction>
</comment>
<dbReference type="PANTHER" id="PTHR43003:SF5">
    <property type="entry name" value="DNA-3-METHYLADENINE GLYCOSYLASE"/>
    <property type="match status" value="1"/>
</dbReference>
<dbReference type="InterPro" id="IPR003583">
    <property type="entry name" value="Hlx-hairpin-Hlx_DNA-bd_motif"/>
</dbReference>
<evidence type="ECO:0000313" key="9">
    <source>
        <dbReference type="Proteomes" id="UP001596405"/>
    </source>
</evidence>
<evidence type="ECO:0000256" key="3">
    <source>
        <dbReference type="ARBA" id="ARBA00012000"/>
    </source>
</evidence>
<dbReference type="PROSITE" id="PS00516">
    <property type="entry name" value="ALKYLBASE_DNA_GLYCOS"/>
    <property type="match status" value="1"/>
</dbReference>
<dbReference type="SMART" id="SM00278">
    <property type="entry name" value="HhH1"/>
    <property type="match status" value="1"/>
</dbReference>
<evidence type="ECO:0000256" key="2">
    <source>
        <dbReference type="ARBA" id="ARBA00010817"/>
    </source>
</evidence>
<feature type="domain" description="Helix-hairpin-helix DNA-binding motif class 1" evidence="6">
    <location>
        <begin position="119"/>
        <end position="138"/>
    </location>
</feature>
<evidence type="ECO:0000313" key="8">
    <source>
        <dbReference type="EMBL" id="MFC6999524.1"/>
    </source>
</evidence>
<organism evidence="8 9">
    <name type="scientific">Rufibacter roseus</name>
    <dbReference type="NCBI Taxonomy" id="1567108"/>
    <lineage>
        <taxon>Bacteria</taxon>
        <taxon>Pseudomonadati</taxon>
        <taxon>Bacteroidota</taxon>
        <taxon>Cytophagia</taxon>
        <taxon>Cytophagales</taxon>
        <taxon>Hymenobacteraceae</taxon>
        <taxon>Rufibacter</taxon>
    </lineage>
</organism>
<dbReference type="InterPro" id="IPR000035">
    <property type="entry name" value="Alkylbase_DNA_glycsylse_CS"/>
</dbReference>
<dbReference type="EC" id="3.2.2.21" evidence="3"/>
<evidence type="ECO:0000256" key="4">
    <source>
        <dbReference type="ARBA" id="ARBA00022763"/>
    </source>
</evidence>
<dbReference type="SMART" id="SM00478">
    <property type="entry name" value="ENDO3c"/>
    <property type="match status" value="1"/>
</dbReference>
<keyword evidence="5" id="KW-0234">DNA repair</keyword>
<proteinExistence type="inferred from homology"/>
<dbReference type="Gene3D" id="1.10.340.30">
    <property type="entry name" value="Hypothetical protein, domain 2"/>
    <property type="match status" value="1"/>
</dbReference>
<dbReference type="CDD" id="cd00056">
    <property type="entry name" value="ENDO3c"/>
    <property type="match status" value="1"/>
</dbReference>
<feature type="domain" description="HhH-GPD" evidence="7">
    <location>
        <begin position="41"/>
        <end position="197"/>
    </location>
</feature>
<sequence length="206" mass="23322">MSHASLFPLDPLLQNLIASLPPLLERVEGKLIYDALLSSVISQQLSVKAAATIKGRFLALFPESAPKPHLVLASSEEDFRNVGLSRQKASYIKSIAEHAQAGNLHQEELIFLPDEELIKRLTQIKGVGRWTAEMILMFALNRPDVMPLDDLGIYNAMKKLYHIEEPFKVAKPRMQTLSNAWRPHRTLACRYLWRSLDNEPLKSPES</sequence>
<reference evidence="9" key="1">
    <citation type="journal article" date="2019" name="Int. J. Syst. Evol. Microbiol.">
        <title>The Global Catalogue of Microorganisms (GCM) 10K type strain sequencing project: providing services to taxonomists for standard genome sequencing and annotation.</title>
        <authorList>
            <consortium name="The Broad Institute Genomics Platform"/>
            <consortium name="The Broad Institute Genome Sequencing Center for Infectious Disease"/>
            <person name="Wu L."/>
            <person name="Ma J."/>
        </authorList>
    </citation>
    <scope>NUCLEOTIDE SEQUENCE [LARGE SCALE GENOMIC DNA]</scope>
    <source>
        <strain evidence="9">CGMCC 4.7393</strain>
    </source>
</reference>
<evidence type="ECO:0000256" key="5">
    <source>
        <dbReference type="ARBA" id="ARBA00023204"/>
    </source>
</evidence>
<dbReference type="InterPro" id="IPR051912">
    <property type="entry name" value="Alkylbase_DNA_Glycosylase/TA"/>
</dbReference>
<dbReference type="SUPFAM" id="SSF48150">
    <property type="entry name" value="DNA-glycosylase"/>
    <property type="match status" value="1"/>
</dbReference>
<evidence type="ECO:0000259" key="7">
    <source>
        <dbReference type="SMART" id="SM00478"/>
    </source>
</evidence>
<keyword evidence="9" id="KW-1185">Reference proteome</keyword>